<feature type="domain" description="AB hydrolase-1" evidence="1">
    <location>
        <begin position="43"/>
        <end position="284"/>
    </location>
</feature>
<sequence length="301" mass="31876">MSQPPTFVPPPGARACRLRTARGEFAVVDAPAAAGTVPRGIALLLPGYTGSKEDFNPLHAPLAARGYRTVAVDGRGQFESDGPADDESAYAQEELARDVLAQAEALGTRVHLVGHSLGGHIARAAVLLDRSPFRSLTLMASGPAEISEAQQERVKLLRDALTLMTMDQVWQVMQGAEAPEGAVTGAGPGASAPAVARPEDLRRRWLATKPAQLLATGRQLCEEPDRVADLATVPLPFHVLSGVRDDIWPVPLLDDMAVRLGARRTVIDGAEHSPNCDQPLATARALADFWDTVPAEDDGGA</sequence>
<accession>A0ABX0YVR5</accession>
<dbReference type="InterPro" id="IPR029058">
    <property type="entry name" value="AB_hydrolase_fold"/>
</dbReference>
<reference evidence="2 3" key="1">
    <citation type="submission" date="2020-03" db="EMBL/GenBank/DDBJ databases">
        <title>WGS of actinomycetes isolated from Thailand.</title>
        <authorList>
            <person name="Thawai C."/>
        </authorList>
    </citation>
    <scope>NUCLEOTIDE SEQUENCE [LARGE SCALE GENOMIC DNA]</scope>
    <source>
        <strain evidence="2 3">NBRC 13905</strain>
    </source>
</reference>
<dbReference type="Pfam" id="PF12697">
    <property type="entry name" value="Abhydrolase_6"/>
    <property type="match status" value="1"/>
</dbReference>
<proteinExistence type="predicted"/>
<gene>
    <name evidence="2" type="ORF">HCJ95_12880</name>
</gene>
<evidence type="ECO:0000313" key="2">
    <source>
        <dbReference type="EMBL" id="NJP15166.1"/>
    </source>
</evidence>
<keyword evidence="2" id="KW-0378">Hydrolase</keyword>
<dbReference type="Gene3D" id="3.40.50.1820">
    <property type="entry name" value="alpha/beta hydrolase"/>
    <property type="match status" value="1"/>
</dbReference>
<dbReference type="EMBL" id="JAATEL010000011">
    <property type="protein sequence ID" value="NJP15166.1"/>
    <property type="molecule type" value="Genomic_DNA"/>
</dbReference>
<name>A0ABX0YVR5_STRTL</name>
<dbReference type="InterPro" id="IPR050228">
    <property type="entry name" value="Carboxylesterase_BioH"/>
</dbReference>
<protein>
    <submittedName>
        <fullName evidence="2">Alpha/beta hydrolase</fullName>
    </submittedName>
</protein>
<dbReference type="InterPro" id="IPR000073">
    <property type="entry name" value="AB_hydrolase_1"/>
</dbReference>
<dbReference type="PANTHER" id="PTHR43194:SF2">
    <property type="entry name" value="PEROXISOMAL MEMBRANE PROTEIN LPX1"/>
    <property type="match status" value="1"/>
</dbReference>
<dbReference type="Proteomes" id="UP000635996">
    <property type="component" value="Unassembled WGS sequence"/>
</dbReference>
<evidence type="ECO:0000259" key="1">
    <source>
        <dbReference type="Pfam" id="PF12697"/>
    </source>
</evidence>
<dbReference type="PANTHER" id="PTHR43194">
    <property type="entry name" value="HYDROLASE ALPHA/BETA FOLD FAMILY"/>
    <property type="match status" value="1"/>
</dbReference>
<dbReference type="GO" id="GO:0016787">
    <property type="term" value="F:hydrolase activity"/>
    <property type="evidence" value="ECO:0007669"/>
    <property type="project" value="UniProtKB-KW"/>
</dbReference>
<evidence type="ECO:0000313" key="3">
    <source>
        <dbReference type="Proteomes" id="UP000635996"/>
    </source>
</evidence>
<organism evidence="2 3">
    <name type="scientific">Streptomyces thermoviolaceus subsp. thermoviolaceus</name>
    <dbReference type="NCBI Taxonomy" id="66860"/>
    <lineage>
        <taxon>Bacteria</taxon>
        <taxon>Bacillati</taxon>
        <taxon>Actinomycetota</taxon>
        <taxon>Actinomycetes</taxon>
        <taxon>Kitasatosporales</taxon>
        <taxon>Streptomycetaceae</taxon>
        <taxon>Streptomyces</taxon>
    </lineage>
</organism>
<keyword evidence="3" id="KW-1185">Reference proteome</keyword>
<dbReference type="RefSeq" id="WP_125496658.1">
    <property type="nucleotide sequence ID" value="NZ_BMVZ01000011.1"/>
</dbReference>
<comment type="caution">
    <text evidence="2">The sequence shown here is derived from an EMBL/GenBank/DDBJ whole genome shotgun (WGS) entry which is preliminary data.</text>
</comment>
<dbReference type="SUPFAM" id="SSF53474">
    <property type="entry name" value="alpha/beta-Hydrolases"/>
    <property type="match status" value="1"/>
</dbReference>